<keyword evidence="2" id="KW-0231">Viral genome packaging</keyword>
<keyword evidence="4" id="KW-1185">Reference proteome</keyword>
<sequence length="156" mass="17870">MSDPDLKQQLTERQKRFVEEYLIDFNATQAALRAGYSPNSIKQSASRTLNNPLVQEAIEQAKADRSQRLQIDADYVLKGAVELFERCMQRSPVADADGEYKFQHTGAGKALEIIGRHVSVQAFKEKVEMSIENELVDRLMRGRKRLKYKPEDKPDK</sequence>
<dbReference type="InterPro" id="IPR005335">
    <property type="entry name" value="Terminase_ssu"/>
</dbReference>
<dbReference type="InterPro" id="IPR038713">
    <property type="entry name" value="Terminase_Gp1_N_sf"/>
</dbReference>
<dbReference type="PANTHER" id="PTHR41328:SF2">
    <property type="entry name" value="TERMINASE SMALL SUBUNIT"/>
    <property type="match status" value="1"/>
</dbReference>
<evidence type="ECO:0000256" key="1">
    <source>
        <dbReference type="ARBA" id="ARBA00022612"/>
    </source>
</evidence>
<dbReference type="GO" id="GO:0051276">
    <property type="term" value="P:chromosome organization"/>
    <property type="evidence" value="ECO:0007669"/>
    <property type="project" value="InterPro"/>
</dbReference>
<organism evidence="3 4">
    <name type="scientific">Kiloniella litopenaei</name>
    <dbReference type="NCBI Taxonomy" id="1549748"/>
    <lineage>
        <taxon>Bacteria</taxon>
        <taxon>Pseudomonadati</taxon>
        <taxon>Pseudomonadota</taxon>
        <taxon>Alphaproteobacteria</taxon>
        <taxon>Rhodospirillales</taxon>
        <taxon>Kiloniellaceae</taxon>
        <taxon>Kiloniella</taxon>
    </lineage>
</organism>
<evidence type="ECO:0000313" key="3">
    <source>
        <dbReference type="EMBL" id="KKJ78639.1"/>
    </source>
</evidence>
<gene>
    <name evidence="3" type="ORF">WH95_00625</name>
</gene>
<dbReference type="STRING" id="1549748.WH95_00625"/>
<keyword evidence="1" id="KW-1188">Viral release from host cell</keyword>
<dbReference type="AlphaFoldDB" id="A0A0M2RDV8"/>
<dbReference type="EMBL" id="LANI01000001">
    <property type="protein sequence ID" value="KKJ78639.1"/>
    <property type="molecule type" value="Genomic_DNA"/>
</dbReference>
<proteinExistence type="predicted"/>
<dbReference type="PANTHER" id="PTHR41328">
    <property type="entry name" value="TERMINASE SMALL SUBUNIT-RELATED"/>
    <property type="match status" value="1"/>
</dbReference>
<dbReference type="RefSeq" id="WP_046501645.1">
    <property type="nucleotide sequence ID" value="NZ_LANI01000001.1"/>
</dbReference>
<name>A0A0M2RDV8_9PROT</name>
<reference evidence="3 4" key="1">
    <citation type="submission" date="2015-03" db="EMBL/GenBank/DDBJ databases">
        <title>Genome sequence of Kiloniella sp. P1-1, isolated from the gut microflora of Pacific white shrimp, Penaeus vannamei.</title>
        <authorList>
            <person name="Shao Z."/>
            <person name="Wang L."/>
            <person name="Li X."/>
        </authorList>
    </citation>
    <scope>NUCLEOTIDE SEQUENCE [LARGE SCALE GENOMIC DNA]</scope>
    <source>
        <strain evidence="3 4">P1-1</strain>
    </source>
</reference>
<protein>
    <recommendedName>
        <fullName evidence="5">Terminase</fullName>
    </recommendedName>
</protein>
<accession>A0A0M2RDV8</accession>
<evidence type="ECO:0008006" key="5">
    <source>
        <dbReference type="Google" id="ProtNLM"/>
    </source>
</evidence>
<dbReference type="InterPro" id="IPR052404">
    <property type="entry name" value="SPP1-like_terminase"/>
</dbReference>
<dbReference type="OrthoDB" id="8227562at2"/>
<comment type="caution">
    <text evidence="3">The sequence shown here is derived from an EMBL/GenBank/DDBJ whole genome shotgun (WGS) entry which is preliminary data.</text>
</comment>
<evidence type="ECO:0000256" key="2">
    <source>
        <dbReference type="ARBA" id="ARBA00023219"/>
    </source>
</evidence>
<dbReference type="Proteomes" id="UP000034491">
    <property type="component" value="Unassembled WGS sequence"/>
</dbReference>
<evidence type="ECO:0000313" key="4">
    <source>
        <dbReference type="Proteomes" id="UP000034491"/>
    </source>
</evidence>
<dbReference type="Pfam" id="PF03592">
    <property type="entry name" value="Terminase_2"/>
    <property type="match status" value="1"/>
</dbReference>
<dbReference type="Gene3D" id="1.10.10.1400">
    <property type="entry name" value="Terminase, small subunit, N-terminal DNA-binding domain, HTH motif"/>
    <property type="match status" value="1"/>
</dbReference>